<reference evidence="2 3" key="1">
    <citation type="submission" date="2019-06" db="EMBL/GenBank/DDBJ databases">
        <authorList>
            <person name="Rodrigo-Torres L."/>
            <person name="Arahal R. D."/>
            <person name="Lucena T."/>
        </authorList>
    </citation>
    <scope>NUCLEOTIDE SEQUENCE [LARGE SCALE GENOMIC DNA]</scope>
    <source>
        <strain evidence="2 3">SB0023/3</strain>
    </source>
</reference>
<organism evidence="2 3">
    <name type="scientific">Methylobacterium symbioticum</name>
    <dbReference type="NCBI Taxonomy" id="2584084"/>
    <lineage>
        <taxon>Bacteria</taxon>
        <taxon>Pseudomonadati</taxon>
        <taxon>Pseudomonadota</taxon>
        <taxon>Alphaproteobacteria</taxon>
        <taxon>Hyphomicrobiales</taxon>
        <taxon>Methylobacteriaceae</taxon>
        <taxon>Methylobacterium</taxon>
    </lineage>
</organism>
<evidence type="ECO:0000313" key="2">
    <source>
        <dbReference type="EMBL" id="VUD71583.1"/>
    </source>
</evidence>
<dbReference type="EMBL" id="CABFPH010000025">
    <property type="protein sequence ID" value="VUD71583.1"/>
    <property type="molecule type" value="Genomic_DNA"/>
</dbReference>
<evidence type="ECO:0000313" key="3">
    <source>
        <dbReference type="Proteomes" id="UP000410984"/>
    </source>
</evidence>
<feature type="compositionally biased region" description="Low complexity" evidence="1">
    <location>
        <begin position="63"/>
        <end position="84"/>
    </location>
</feature>
<keyword evidence="3" id="KW-1185">Reference proteome</keyword>
<feature type="region of interest" description="Disordered" evidence="1">
    <location>
        <begin position="1"/>
        <end position="85"/>
    </location>
</feature>
<name>A0A509EED6_9HYPH</name>
<evidence type="ECO:0000256" key="1">
    <source>
        <dbReference type="SAM" id="MobiDB-lite"/>
    </source>
</evidence>
<accession>A0A509EED6</accession>
<gene>
    <name evidence="2" type="ORF">MET9862_02166</name>
</gene>
<feature type="compositionally biased region" description="Basic residues" evidence="1">
    <location>
        <begin position="1"/>
        <end position="10"/>
    </location>
</feature>
<dbReference type="AlphaFoldDB" id="A0A509EED6"/>
<dbReference type="Proteomes" id="UP000410984">
    <property type="component" value="Unassembled WGS sequence"/>
</dbReference>
<feature type="compositionally biased region" description="Low complexity" evidence="1">
    <location>
        <begin position="192"/>
        <end position="201"/>
    </location>
</feature>
<sequence>MACTRLRRRSRTESRGAAFVTGTSTSLIVDEAATPAPGASPRPAESPRRSRRSAAWQTSACTAQRQRGWRSRSSASRGSAPGPSCTVRSCSACAAGLGAPERPAGAGWAVRGHLKLGWWAVPALRGVECGARLRSDAFRLRDPAAPGRERTVEAQCGCLDRLPYVGEARPVPCSSAKPRHASATQADADDGSAAPARASRARMRCSAASRCPSRRACRNAERMTVSRVSSSNSGVGVLRGVLLRRTASRA</sequence>
<proteinExistence type="predicted"/>
<feature type="region of interest" description="Disordered" evidence="1">
    <location>
        <begin position="173"/>
        <end position="201"/>
    </location>
</feature>
<protein>
    <submittedName>
        <fullName evidence="2">Uncharacterized protein</fullName>
    </submittedName>
</protein>